<protein>
    <submittedName>
        <fullName evidence="2">Heme A synthase</fullName>
    </submittedName>
</protein>
<dbReference type="AlphaFoldDB" id="A0A853DF11"/>
<keyword evidence="3" id="KW-1185">Reference proteome</keyword>
<keyword evidence="1" id="KW-1133">Transmembrane helix</keyword>
<reference evidence="2 3" key="1">
    <citation type="submission" date="2020-07" db="EMBL/GenBank/DDBJ databases">
        <title>Sequencing the genomes of 1000 actinobacteria strains.</title>
        <authorList>
            <person name="Klenk H.-P."/>
        </authorList>
    </citation>
    <scope>NUCLEOTIDE SEQUENCE [LARGE SCALE GENOMIC DNA]</scope>
    <source>
        <strain evidence="2 3">DSM 29531</strain>
    </source>
</reference>
<comment type="caution">
    <text evidence="2">The sequence shown here is derived from an EMBL/GenBank/DDBJ whole genome shotgun (WGS) entry which is preliminary data.</text>
</comment>
<feature type="transmembrane region" description="Helical" evidence="1">
    <location>
        <begin position="84"/>
        <end position="104"/>
    </location>
</feature>
<name>A0A853DF11_9MICO</name>
<accession>A0A853DF11</accession>
<gene>
    <name evidence="2" type="ORF">HNR15_003035</name>
</gene>
<organism evidence="2 3">
    <name type="scientific">Allobranchiibius huperziae</name>
    <dbReference type="NCBI Taxonomy" id="1874116"/>
    <lineage>
        <taxon>Bacteria</taxon>
        <taxon>Bacillati</taxon>
        <taxon>Actinomycetota</taxon>
        <taxon>Actinomycetes</taxon>
        <taxon>Micrococcales</taxon>
        <taxon>Dermacoccaceae</taxon>
        <taxon>Allobranchiibius</taxon>
    </lineage>
</organism>
<evidence type="ECO:0000256" key="1">
    <source>
        <dbReference type="SAM" id="Phobius"/>
    </source>
</evidence>
<dbReference type="EMBL" id="JACCFW010000001">
    <property type="protein sequence ID" value="NYJ76072.1"/>
    <property type="molecule type" value="Genomic_DNA"/>
</dbReference>
<feature type="transmembrane region" description="Helical" evidence="1">
    <location>
        <begin position="20"/>
        <end position="41"/>
    </location>
</feature>
<feature type="transmembrane region" description="Helical" evidence="1">
    <location>
        <begin position="110"/>
        <end position="130"/>
    </location>
</feature>
<dbReference type="RefSeq" id="WP_179483173.1">
    <property type="nucleotide sequence ID" value="NZ_JACCFW010000001.1"/>
</dbReference>
<dbReference type="Proteomes" id="UP000571817">
    <property type="component" value="Unassembled WGS sequence"/>
</dbReference>
<sequence>MSAPTRSTTPGSATHHRVFAALVGVVAVVVLFQGVWAGIFIRESKENNSSWVQVHARGADLAILLAIVAVVWAVLRLRERKDLLFGSIALAVALVLEAYLGGIIGDSPGVQAVHFPLAMVLMGLCVWLPVRAARH</sequence>
<keyword evidence="1" id="KW-0812">Transmembrane</keyword>
<evidence type="ECO:0000313" key="3">
    <source>
        <dbReference type="Proteomes" id="UP000571817"/>
    </source>
</evidence>
<evidence type="ECO:0000313" key="2">
    <source>
        <dbReference type="EMBL" id="NYJ76072.1"/>
    </source>
</evidence>
<proteinExistence type="predicted"/>
<keyword evidence="1" id="KW-0472">Membrane</keyword>
<feature type="transmembrane region" description="Helical" evidence="1">
    <location>
        <begin position="61"/>
        <end position="77"/>
    </location>
</feature>